<dbReference type="PANTHER" id="PTHR43483">
    <property type="entry name" value="MEMBRANE TRANSPORTER PROTEIN HI_0806-RELATED"/>
    <property type="match status" value="1"/>
</dbReference>
<comment type="subcellular location">
    <subcellularLocation>
        <location evidence="6">Cell membrane</location>
        <topology evidence="6">Multi-pass membrane protein</topology>
    </subcellularLocation>
    <subcellularLocation>
        <location evidence="1">Membrane</location>
        <topology evidence="1">Multi-pass membrane protein</topology>
    </subcellularLocation>
</comment>
<evidence type="ECO:0000256" key="4">
    <source>
        <dbReference type="ARBA" id="ARBA00022989"/>
    </source>
</evidence>
<comment type="caution">
    <text evidence="7">The sequence shown here is derived from an EMBL/GenBank/DDBJ whole genome shotgun (WGS) entry which is preliminary data.</text>
</comment>
<feature type="transmembrane region" description="Helical" evidence="6">
    <location>
        <begin position="83"/>
        <end position="101"/>
    </location>
</feature>
<keyword evidence="6" id="KW-1003">Cell membrane</keyword>
<gene>
    <name evidence="7" type="ORF">DN062_15735</name>
</gene>
<dbReference type="InterPro" id="IPR002781">
    <property type="entry name" value="TM_pro_TauE-like"/>
</dbReference>
<sequence>MVIALYLALGAFAGLVAGLFGIGGGLIIVPVLIFSFEAQGMPVEYLTHMAVATSLATIVITSMSSVRAHHAKGAVDWPLFRSLTLGILVGAMLGVNTAMLLPGHVLQMIFGVFALLVALQMAFSLHPKQSGEAPTGIELKCAGGVIGWASSIFGIGGGTLSVPYLTWRRQEMRRAVATSAACGLPIAVMGALTNVWVGLDKPLPEWSLGYVYLPAFLGIVISSSLFAGVGARLAHKLPQSVLKKCFAAFLFVIAIRFLVVNWVL</sequence>
<dbReference type="EMBL" id="QKRX01000015">
    <property type="protein sequence ID" value="RAU16908.1"/>
    <property type="molecule type" value="Genomic_DNA"/>
</dbReference>
<evidence type="ECO:0000256" key="5">
    <source>
        <dbReference type="ARBA" id="ARBA00023136"/>
    </source>
</evidence>
<evidence type="ECO:0000256" key="2">
    <source>
        <dbReference type="ARBA" id="ARBA00009142"/>
    </source>
</evidence>
<dbReference type="Pfam" id="PF01925">
    <property type="entry name" value="TauE"/>
    <property type="match status" value="1"/>
</dbReference>
<evidence type="ECO:0000256" key="3">
    <source>
        <dbReference type="ARBA" id="ARBA00022692"/>
    </source>
</evidence>
<feature type="transmembrane region" description="Helical" evidence="6">
    <location>
        <begin position="6"/>
        <end position="33"/>
    </location>
</feature>
<dbReference type="PANTHER" id="PTHR43483:SF3">
    <property type="entry name" value="MEMBRANE TRANSPORTER PROTEIN HI_0806-RELATED"/>
    <property type="match status" value="1"/>
</dbReference>
<comment type="similarity">
    <text evidence="2 6">Belongs to the 4-toluene sulfonate uptake permease (TSUP) (TC 2.A.102) family.</text>
</comment>
<dbReference type="AlphaFoldDB" id="A0A364NIF2"/>
<accession>A0A364NIF2</accession>
<dbReference type="OrthoDB" id="457670at2"/>
<keyword evidence="5 6" id="KW-0472">Membrane</keyword>
<feature type="transmembrane region" description="Helical" evidence="6">
    <location>
        <begin position="45"/>
        <end position="63"/>
    </location>
</feature>
<evidence type="ECO:0000313" key="7">
    <source>
        <dbReference type="EMBL" id="RAU16908.1"/>
    </source>
</evidence>
<keyword evidence="8" id="KW-1185">Reference proteome</keyword>
<reference evidence="7 8" key="1">
    <citation type="submission" date="2018-06" db="EMBL/GenBank/DDBJ databases">
        <title>Nitrincola tibetense sp. nov., isolated from Lake XuguoCo on Tibetan Plateau.</title>
        <authorList>
            <person name="Xing P."/>
        </authorList>
    </citation>
    <scope>NUCLEOTIDE SEQUENCE [LARGE SCALE GENOMIC DNA]</scope>
    <source>
        <strain evidence="8">xg18</strain>
    </source>
</reference>
<feature type="transmembrane region" description="Helical" evidence="6">
    <location>
        <begin position="177"/>
        <end position="199"/>
    </location>
</feature>
<organism evidence="7 8">
    <name type="scientific">Nitrincola tibetensis</name>
    <dbReference type="NCBI Taxonomy" id="2219697"/>
    <lineage>
        <taxon>Bacteria</taxon>
        <taxon>Pseudomonadati</taxon>
        <taxon>Pseudomonadota</taxon>
        <taxon>Gammaproteobacteria</taxon>
        <taxon>Oceanospirillales</taxon>
        <taxon>Oceanospirillaceae</taxon>
        <taxon>Nitrincola</taxon>
    </lineage>
</organism>
<dbReference type="Proteomes" id="UP000250744">
    <property type="component" value="Unassembled WGS sequence"/>
</dbReference>
<feature type="transmembrane region" description="Helical" evidence="6">
    <location>
        <begin position="211"/>
        <end position="233"/>
    </location>
</feature>
<dbReference type="GO" id="GO:0005886">
    <property type="term" value="C:plasma membrane"/>
    <property type="evidence" value="ECO:0007669"/>
    <property type="project" value="UniProtKB-SubCell"/>
</dbReference>
<proteinExistence type="inferred from homology"/>
<evidence type="ECO:0000256" key="1">
    <source>
        <dbReference type="ARBA" id="ARBA00004141"/>
    </source>
</evidence>
<feature type="transmembrane region" description="Helical" evidence="6">
    <location>
        <begin position="245"/>
        <end position="263"/>
    </location>
</feature>
<protein>
    <recommendedName>
        <fullName evidence="6">Probable membrane transporter protein</fullName>
    </recommendedName>
</protein>
<keyword evidence="4 6" id="KW-1133">Transmembrane helix</keyword>
<keyword evidence="3 6" id="KW-0812">Transmembrane</keyword>
<evidence type="ECO:0000256" key="6">
    <source>
        <dbReference type="RuleBase" id="RU363041"/>
    </source>
</evidence>
<name>A0A364NIF2_9GAMM</name>
<feature type="transmembrane region" description="Helical" evidence="6">
    <location>
        <begin position="108"/>
        <end position="125"/>
    </location>
</feature>
<evidence type="ECO:0000313" key="8">
    <source>
        <dbReference type="Proteomes" id="UP000250744"/>
    </source>
</evidence>